<dbReference type="InterPro" id="IPR026960">
    <property type="entry name" value="RVT-Znf"/>
</dbReference>
<keyword evidence="1" id="KW-0732">Signal</keyword>
<evidence type="ECO:0000313" key="4">
    <source>
        <dbReference type="Proteomes" id="UP000092600"/>
    </source>
</evidence>
<dbReference type="AlphaFoldDB" id="A0A199VFP1"/>
<proteinExistence type="predicted"/>
<evidence type="ECO:0000259" key="2">
    <source>
        <dbReference type="Pfam" id="PF13966"/>
    </source>
</evidence>
<dbReference type="Pfam" id="PF13966">
    <property type="entry name" value="zf-RVT"/>
    <property type="match status" value="1"/>
</dbReference>
<protein>
    <submittedName>
        <fullName evidence="3">Putative ribonuclease H protein</fullName>
    </submittedName>
</protein>
<dbReference type="Proteomes" id="UP000092600">
    <property type="component" value="Unassembled WGS sequence"/>
</dbReference>
<evidence type="ECO:0000256" key="1">
    <source>
        <dbReference type="SAM" id="SignalP"/>
    </source>
</evidence>
<organism evidence="3 4">
    <name type="scientific">Ananas comosus</name>
    <name type="common">Pineapple</name>
    <name type="synonym">Ananas ananas</name>
    <dbReference type="NCBI Taxonomy" id="4615"/>
    <lineage>
        <taxon>Eukaryota</taxon>
        <taxon>Viridiplantae</taxon>
        <taxon>Streptophyta</taxon>
        <taxon>Embryophyta</taxon>
        <taxon>Tracheophyta</taxon>
        <taxon>Spermatophyta</taxon>
        <taxon>Magnoliopsida</taxon>
        <taxon>Liliopsida</taxon>
        <taxon>Poales</taxon>
        <taxon>Bromeliaceae</taxon>
        <taxon>Bromelioideae</taxon>
        <taxon>Ananas</taxon>
    </lineage>
</organism>
<feature type="domain" description="Reverse transcriptase zinc-binding" evidence="2">
    <location>
        <begin position="73"/>
        <end position="157"/>
    </location>
</feature>
<reference evidence="3 4" key="1">
    <citation type="journal article" date="2016" name="DNA Res.">
        <title>The draft genome of MD-2 pineapple using hybrid error correction of long reads.</title>
        <authorList>
            <person name="Redwan R.M."/>
            <person name="Saidin A."/>
            <person name="Kumar S.V."/>
        </authorList>
    </citation>
    <scope>NUCLEOTIDE SEQUENCE [LARGE SCALE GENOMIC DNA]</scope>
    <source>
        <strain evidence="4">cv. MD2</strain>
        <tissue evidence="3">Leaf</tissue>
    </source>
</reference>
<comment type="caution">
    <text evidence="3">The sequence shown here is derived from an EMBL/GenBank/DDBJ whole genome shotgun (WGS) entry which is preliminary data.</text>
</comment>
<evidence type="ECO:0000313" key="3">
    <source>
        <dbReference type="EMBL" id="OAY75681.1"/>
    </source>
</evidence>
<sequence length="180" mass="20975">MASLNLFILQLVERVLRALHGISELPEPRIQRLVLRHDHRTLLDSSQDCLDLWKGMLQPHDDLSWRWTSSGKFSVRTAAEFLMFDGINNCNLPFLWNLKIPLRVKIFLWLADRNKLLTADNLRKRGWHGPTICNLCYSDAESVEHILHHYFYAVSVWNWLTDRLNLNLAGRNNTTDGLAT</sequence>
<name>A0A199VFP1_ANACO</name>
<dbReference type="EMBL" id="LSRQ01002032">
    <property type="protein sequence ID" value="OAY75681.1"/>
    <property type="molecule type" value="Genomic_DNA"/>
</dbReference>
<feature type="chain" id="PRO_5008285866" evidence="1">
    <location>
        <begin position="19"/>
        <end position="180"/>
    </location>
</feature>
<accession>A0A199VFP1</accession>
<feature type="signal peptide" evidence="1">
    <location>
        <begin position="1"/>
        <end position="18"/>
    </location>
</feature>
<gene>
    <name evidence="3" type="ORF">ACMD2_08358</name>
</gene>